<comment type="pathway">
    <text evidence="4">Phospholipid metabolism.</text>
</comment>
<organism evidence="6 7">
    <name type="scientific">Planomicrobium okeanokoites</name>
    <name type="common">Planococcus okeanokoites</name>
    <name type="synonym">Flavobacterium okeanokoites</name>
    <dbReference type="NCBI Taxonomy" id="244"/>
    <lineage>
        <taxon>Bacteria</taxon>
        <taxon>Bacillati</taxon>
        <taxon>Bacillota</taxon>
        <taxon>Bacilli</taxon>
        <taxon>Bacillales</taxon>
        <taxon>Caryophanaceae</taxon>
        <taxon>Planomicrobium</taxon>
    </lineage>
</organism>
<accession>A0ABV7KMT4</accession>
<dbReference type="GO" id="GO:0032259">
    <property type="term" value="P:methylation"/>
    <property type="evidence" value="ECO:0007669"/>
    <property type="project" value="UniProtKB-KW"/>
</dbReference>
<dbReference type="RefSeq" id="WP_117314056.1">
    <property type="nucleotide sequence ID" value="NZ_JBHRUJ010000010.1"/>
</dbReference>
<evidence type="ECO:0000259" key="5">
    <source>
        <dbReference type="Pfam" id="PF08241"/>
    </source>
</evidence>
<gene>
    <name evidence="6" type="ORF">ACFOEJ_06560</name>
</gene>
<evidence type="ECO:0000256" key="1">
    <source>
        <dbReference type="ARBA" id="ARBA00005189"/>
    </source>
</evidence>
<dbReference type="Proteomes" id="UP001595625">
    <property type="component" value="Unassembled WGS sequence"/>
</dbReference>
<dbReference type="Pfam" id="PF08241">
    <property type="entry name" value="Methyltransf_11"/>
    <property type="match status" value="1"/>
</dbReference>
<name>A0ABV7KMT4_PLAOK</name>
<comment type="pathway">
    <text evidence="1">Lipid metabolism.</text>
</comment>
<reference evidence="7" key="1">
    <citation type="journal article" date="2019" name="Int. J. Syst. Evol. Microbiol.">
        <title>The Global Catalogue of Microorganisms (GCM) 10K type strain sequencing project: providing services to taxonomists for standard genome sequencing and annotation.</title>
        <authorList>
            <consortium name="The Broad Institute Genomics Platform"/>
            <consortium name="The Broad Institute Genome Sequencing Center for Infectious Disease"/>
            <person name="Wu L."/>
            <person name="Ma J."/>
        </authorList>
    </citation>
    <scope>NUCLEOTIDE SEQUENCE [LARGE SCALE GENOMIC DNA]</scope>
    <source>
        <strain evidence="7">CCM 320</strain>
    </source>
</reference>
<dbReference type="EMBL" id="JBHRUJ010000010">
    <property type="protein sequence ID" value="MFC3210724.1"/>
    <property type="molecule type" value="Genomic_DNA"/>
</dbReference>
<evidence type="ECO:0000256" key="2">
    <source>
        <dbReference type="ARBA" id="ARBA00022603"/>
    </source>
</evidence>
<comment type="caution">
    <text evidence="6">The sequence shown here is derived from an EMBL/GenBank/DDBJ whole genome shotgun (WGS) entry which is preliminary data.</text>
</comment>
<evidence type="ECO:0000256" key="4">
    <source>
        <dbReference type="ARBA" id="ARBA00025707"/>
    </source>
</evidence>
<dbReference type="InterPro" id="IPR029063">
    <property type="entry name" value="SAM-dependent_MTases_sf"/>
</dbReference>
<sequence length="206" mass="24069">MNNTWNKIIYKIWSPVYDIFFNASYFWGARKKLFQEIKFNPNQKILFVGIGTGADLEHFDYTGLDIIAIDLSSDMLKIAKKKTTGSSILFLEMDAQKMSFEDEQFDVIVANLVLSVVPEPHACFREMFRVLKKSGEIIIFDKFNSISKKPSIPKEVCRNIIKFLGTDIDVKFEDLYEEFRTELFIKEETPILFGEMYKKIILSKRE</sequence>
<dbReference type="PANTHER" id="PTHR44307:SF2">
    <property type="entry name" value="PHOSPHOETHANOLAMINE METHYLTRANSFERASE ISOFORM X1"/>
    <property type="match status" value="1"/>
</dbReference>
<proteinExistence type="predicted"/>
<evidence type="ECO:0000313" key="6">
    <source>
        <dbReference type="EMBL" id="MFC3210724.1"/>
    </source>
</evidence>
<dbReference type="CDD" id="cd02440">
    <property type="entry name" value="AdoMet_MTases"/>
    <property type="match status" value="1"/>
</dbReference>
<keyword evidence="2 6" id="KW-0489">Methyltransferase</keyword>
<keyword evidence="7" id="KW-1185">Reference proteome</keyword>
<evidence type="ECO:0000256" key="3">
    <source>
        <dbReference type="ARBA" id="ARBA00022679"/>
    </source>
</evidence>
<dbReference type="SUPFAM" id="SSF53335">
    <property type="entry name" value="S-adenosyl-L-methionine-dependent methyltransferases"/>
    <property type="match status" value="1"/>
</dbReference>
<dbReference type="GO" id="GO:0008168">
    <property type="term" value="F:methyltransferase activity"/>
    <property type="evidence" value="ECO:0007669"/>
    <property type="project" value="UniProtKB-KW"/>
</dbReference>
<keyword evidence="3 6" id="KW-0808">Transferase</keyword>
<evidence type="ECO:0000313" key="7">
    <source>
        <dbReference type="Proteomes" id="UP001595625"/>
    </source>
</evidence>
<feature type="domain" description="Methyltransferase type 11" evidence="5">
    <location>
        <begin position="48"/>
        <end position="139"/>
    </location>
</feature>
<dbReference type="PANTHER" id="PTHR44307">
    <property type="entry name" value="PHOSPHOETHANOLAMINE METHYLTRANSFERASE"/>
    <property type="match status" value="1"/>
</dbReference>
<dbReference type="Gene3D" id="3.40.50.150">
    <property type="entry name" value="Vaccinia Virus protein VP39"/>
    <property type="match status" value="1"/>
</dbReference>
<dbReference type="InterPro" id="IPR013216">
    <property type="entry name" value="Methyltransf_11"/>
</dbReference>
<dbReference type="EC" id="2.1.1.-" evidence="6"/>
<protein>
    <submittedName>
        <fullName evidence="6">Class I SAM-dependent methyltransferase</fullName>
        <ecNumber evidence="6">2.1.1.-</ecNumber>
    </submittedName>
</protein>